<dbReference type="GO" id="GO:0006089">
    <property type="term" value="P:lactate metabolic process"/>
    <property type="evidence" value="ECO:0007669"/>
    <property type="project" value="TreeGrafter"/>
</dbReference>
<dbReference type="SUPFAM" id="SSF51735">
    <property type="entry name" value="NAD(P)-binding Rossmann-fold domains"/>
    <property type="match status" value="1"/>
</dbReference>
<dbReference type="FunFam" id="3.90.110.10:FF:000004">
    <property type="entry name" value="Malate dehydrogenase"/>
    <property type="match status" value="1"/>
</dbReference>
<protein>
    <recommendedName>
        <fullName evidence="6">Malate dehydrogenase</fullName>
    </recommendedName>
</protein>
<dbReference type="InterPro" id="IPR001557">
    <property type="entry name" value="L-lactate/malate_DH"/>
</dbReference>
<evidence type="ECO:0000259" key="3">
    <source>
        <dbReference type="Pfam" id="PF00056"/>
    </source>
</evidence>
<organism evidence="5">
    <name type="scientific">marine metagenome</name>
    <dbReference type="NCBI Taxonomy" id="408172"/>
    <lineage>
        <taxon>unclassified sequences</taxon>
        <taxon>metagenomes</taxon>
        <taxon>ecological metagenomes</taxon>
    </lineage>
</organism>
<dbReference type="PIRSF" id="PIRSF000102">
    <property type="entry name" value="Lac_mal_DH"/>
    <property type="match status" value="1"/>
</dbReference>
<dbReference type="HAMAP" id="MF_00487">
    <property type="entry name" value="Malate_dehydrog_3"/>
    <property type="match status" value="1"/>
</dbReference>
<dbReference type="PANTHER" id="PTHR43128:SF16">
    <property type="entry name" value="L-LACTATE DEHYDROGENASE"/>
    <property type="match status" value="1"/>
</dbReference>
<dbReference type="InterPro" id="IPR001236">
    <property type="entry name" value="Lactate/malate_DH_N"/>
</dbReference>
<feature type="domain" description="Lactate/malate dehydrogenase C-terminal" evidence="4">
    <location>
        <begin position="148"/>
        <end position="308"/>
    </location>
</feature>
<dbReference type="NCBIfam" id="TIGR01763">
    <property type="entry name" value="MalateDH_bact"/>
    <property type="match status" value="1"/>
</dbReference>
<dbReference type="CDD" id="cd01339">
    <property type="entry name" value="LDH-like_MDH"/>
    <property type="match status" value="1"/>
</dbReference>
<dbReference type="NCBIfam" id="NF004863">
    <property type="entry name" value="PRK06223.1"/>
    <property type="match status" value="1"/>
</dbReference>
<dbReference type="InterPro" id="IPR015955">
    <property type="entry name" value="Lactate_DH/Glyco_Ohase_4_C"/>
</dbReference>
<proteinExistence type="inferred from homology"/>
<sequence length="315" mass="33306">PMRNKVTVVGAGNVGATTALRIQQLGYADVVLVDVVEDLPQGKGLDMLEAGPINGTDATVTGSNSYDASADSDIVVITAGIARRPGMSRDDLLLTNMRITSSVTEQVVKFSPNCIIIAVTNPLDAMVQNVFETSGFPRNRVFGMAGILDTARYRTFIAQELDVSVEDVQALVLGGHGDDMVPLVRYTSVGGIPITELMAEEKIDQLVARTRAGGGEIVALLKEGSAYYAPSAAITQMVEAVLLDKKRILPACAYLTGEYGINGLCVGVPVKLGSAGVEQVMQIGLTEDERTALQSSAASVQELVDVMRKSKEESA</sequence>
<keyword evidence="2" id="KW-0520">NAD</keyword>
<name>A0A382MHF3_9ZZZZ</name>
<evidence type="ECO:0008006" key="6">
    <source>
        <dbReference type="Google" id="ProtNLM"/>
    </source>
</evidence>
<dbReference type="Gene3D" id="3.90.110.10">
    <property type="entry name" value="Lactate dehydrogenase/glycoside hydrolase, family 4, C-terminal"/>
    <property type="match status" value="1"/>
</dbReference>
<feature type="domain" description="Lactate/malate dehydrogenase N-terminal" evidence="3">
    <location>
        <begin position="5"/>
        <end position="143"/>
    </location>
</feature>
<reference evidence="5" key="1">
    <citation type="submission" date="2018-05" db="EMBL/GenBank/DDBJ databases">
        <authorList>
            <person name="Lanie J.A."/>
            <person name="Ng W.-L."/>
            <person name="Kazmierczak K.M."/>
            <person name="Andrzejewski T.M."/>
            <person name="Davidsen T.M."/>
            <person name="Wayne K.J."/>
            <person name="Tettelin H."/>
            <person name="Glass J.I."/>
            <person name="Rusch D."/>
            <person name="Podicherti R."/>
            <person name="Tsui H.-C.T."/>
            <person name="Winkler M.E."/>
        </authorList>
    </citation>
    <scope>NUCLEOTIDE SEQUENCE</scope>
</reference>
<dbReference type="EMBL" id="UINC01092884">
    <property type="protein sequence ID" value="SVC46852.1"/>
    <property type="molecule type" value="Genomic_DNA"/>
</dbReference>
<evidence type="ECO:0000256" key="2">
    <source>
        <dbReference type="ARBA" id="ARBA00023027"/>
    </source>
</evidence>
<evidence type="ECO:0000313" key="5">
    <source>
        <dbReference type="EMBL" id="SVC46852.1"/>
    </source>
</evidence>
<dbReference type="SUPFAM" id="SSF56327">
    <property type="entry name" value="LDH C-terminal domain-like"/>
    <property type="match status" value="1"/>
</dbReference>
<evidence type="ECO:0000259" key="4">
    <source>
        <dbReference type="Pfam" id="PF02866"/>
    </source>
</evidence>
<gene>
    <name evidence="5" type="ORF">METZ01_LOCUS299706</name>
</gene>
<dbReference type="InterPro" id="IPR036291">
    <property type="entry name" value="NAD(P)-bd_dom_sf"/>
</dbReference>
<dbReference type="PANTHER" id="PTHR43128">
    <property type="entry name" value="L-2-HYDROXYCARBOXYLATE DEHYDROGENASE (NAD(P)(+))"/>
    <property type="match status" value="1"/>
</dbReference>
<dbReference type="GO" id="GO:0004459">
    <property type="term" value="F:L-lactate dehydrogenase (NAD+) activity"/>
    <property type="evidence" value="ECO:0007669"/>
    <property type="project" value="TreeGrafter"/>
</dbReference>
<evidence type="ECO:0000256" key="1">
    <source>
        <dbReference type="ARBA" id="ARBA00023002"/>
    </source>
</evidence>
<dbReference type="InterPro" id="IPR022383">
    <property type="entry name" value="Lactate/malate_DH_C"/>
</dbReference>
<dbReference type="PRINTS" id="PR00086">
    <property type="entry name" value="LLDHDRGNASE"/>
</dbReference>
<dbReference type="Pfam" id="PF02866">
    <property type="entry name" value="Ldh_1_C"/>
    <property type="match status" value="1"/>
</dbReference>
<dbReference type="FunFam" id="3.40.50.720:FF:000018">
    <property type="entry name" value="Malate dehydrogenase"/>
    <property type="match status" value="1"/>
</dbReference>
<keyword evidence="1" id="KW-0560">Oxidoreductase</keyword>
<feature type="non-terminal residue" evidence="5">
    <location>
        <position position="1"/>
    </location>
</feature>
<dbReference type="Gene3D" id="3.40.50.720">
    <property type="entry name" value="NAD(P)-binding Rossmann-like Domain"/>
    <property type="match status" value="1"/>
</dbReference>
<dbReference type="Pfam" id="PF00056">
    <property type="entry name" value="Ldh_1_N"/>
    <property type="match status" value="1"/>
</dbReference>
<dbReference type="InterPro" id="IPR011275">
    <property type="entry name" value="Malate_DH_type3"/>
</dbReference>
<dbReference type="AlphaFoldDB" id="A0A382MHF3"/>
<accession>A0A382MHF3</accession>